<feature type="domain" description="Carboxymuconolactone decarboxylase-like" evidence="2">
    <location>
        <begin position="42"/>
        <end position="107"/>
    </location>
</feature>
<proteinExistence type="predicted"/>
<dbReference type="Pfam" id="PF02627">
    <property type="entry name" value="CMD"/>
    <property type="match status" value="1"/>
</dbReference>
<accession>A0ABN3PHS0</accession>
<sequence length="213" mass="23609">MPRIEPLTPPYEPEIGEALRKWMPPGVAHDPLQLFRVLHRNPELASRMRVVGAGLLAHGRLPAQDREIVIARACARSGCEYEWGVHAAAFGDAVGLTKEQINATVTGDLTPWSPEQRLLLKAVDELHDSATLTQDTWDGLAKRYDQAQMLEFIVLTGWYRTIGQLANSLHLDNEPWAHTFPTNWKAPTAPASRPTITSRAPTDEQLPGQRAAA</sequence>
<protein>
    <submittedName>
        <fullName evidence="3">Carboxymuconolactone decarboxylase family protein</fullName>
    </submittedName>
</protein>
<dbReference type="SUPFAM" id="SSF69118">
    <property type="entry name" value="AhpD-like"/>
    <property type="match status" value="1"/>
</dbReference>
<evidence type="ECO:0000256" key="1">
    <source>
        <dbReference type="SAM" id="MobiDB-lite"/>
    </source>
</evidence>
<dbReference type="InterPro" id="IPR029032">
    <property type="entry name" value="AhpD-like"/>
</dbReference>
<gene>
    <name evidence="3" type="ORF">GCM10010411_15680</name>
</gene>
<dbReference type="InterPro" id="IPR003779">
    <property type="entry name" value="CMD-like"/>
</dbReference>
<evidence type="ECO:0000259" key="2">
    <source>
        <dbReference type="Pfam" id="PF02627"/>
    </source>
</evidence>
<dbReference type="EMBL" id="BAAATD010000002">
    <property type="protein sequence ID" value="GAA2583816.1"/>
    <property type="molecule type" value="Genomic_DNA"/>
</dbReference>
<feature type="region of interest" description="Disordered" evidence="1">
    <location>
        <begin position="180"/>
        <end position="213"/>
    </location>
</feature>
<evidence type="ECO:0000313" key="4">
    <source>
        <dbReference type="Proteomes" id="UP001501509"/>
    </source>
</evidence>
<dbReference type="Gene3D" id="1.20.1290.10">
    <property type="entry name" value="AhpD-like"/>
    <property type="match status" value="1"/>
</dbReference>
<dbReference type="PANTHER" id="PTHR34846:SF5">
    <property type="entry name" value="CARBOXYMUCONOLACTONE DECARBOXYLASE-LIKE DOMAIN-CONTAINING PROTEIN"/>
    <property type="match status" value="1"/>
</dbReference>
<keyword evidence="4" id="KW-1185">Reference proteome</keyword>
<dbReference type="RefSeq" id="WP_344539155.1">
    <property type="nucleotide sequence ID" value="NZ_BAAATD010000002.1"/>
</dbReference>
<comment type="caution">
    <text evidence="3">The sequence shown here is derived from an EMBL/GenBank/DDBJ whole genome shotgun (WGS) entry which is preliminary data.</text>
</comment>
<dbReference type="PANTHER" id="PTHR34846">
    <property type="entry name" value="4-CARBOXYMUCONOLACTONE DECARBOXYLASE FAMILY PROTEIN (AFU_ORTHOLOGUE AFUA_6G11590)"/>
    <property type="match status" value="1"/>
</dbReference>
<dbReference type="Proteomes" id="UP001501509">
    <property type="component" value="Unassembled WGS sequence"/>
</dbReference>
<evidence type="ECO:0000313" key="3">
    <source>
        <dbReference type="EMBL" id="GAA2583816.1"/>
    </source>
</evidence>
<name>A0ABN3PHS0_9ACTN</name>
<organism evidence="3 4">
    <name type="scientific">Actinomadura fulvescens</name>
    <dbReference type="NCBI Taxonomy" id="46160"/>
    <lineage>
        <taxon>Bacteria</taxon>
        <taxon>Bacillati</taxon>
        <taxon>Actinomycetota</taxon>
        <taxon>Actinomycetes</taxon>
        <taxon>Streptosporangiales</taxon>
        <taxon>Thermomonosporaceae</taxon>
        <taxon>Actinomadura</taxon>
    </lineage>
</organism>
<reference evidence="3 4" key="1">
    <citation type="journal article" date="2019" name="Int. J. Syst. Evol. Microbiol.">
        <title>The Global Catalogue of Microorganisms (GCM) 10K type strain sequencing project: providing services to taxonomists for standard genome sequencing and annotation.</title>
        <authorList>
            <consortium name="The Broad Institute Genomics Platform"/>
            <consortium name="The Broad Institute Genome Sequencing Center for Infectious Disease"/>
            <person name="Wu L."/>
            <person name="Ma J."/>
        </authorList>
    </citation>
    <scope>NUCLEOTIDE SEQUENCE [LARGE SCALE GENOMIC DNA]</scope>
    <source>
        <strain evidence="3 4">JCM 6833</strain>
    </source>
</reference>